<dbReference type="EMBL" id="CP093313">
    <property type="protein sequence ID" value="UWZ83992.1"/>
    <property type="molecule type" value="Genomic_DNA"/>
</dbReference>
<proteinExistence type="inferred from homology"/>
<dbReference type="Gene3D" id="1.10.1760.20">
    <property type="match status" value="1"/>
</dbReference>
<dbReference type="InterPro" id="IPR003784">
    <property type="entry name" value="BioY"/>
</dbReference>
<evidence type="ECO:0000256" key="2">
    <source>
        <dbReference type="SAM" id="Phobius"/>
    </source>
</evidence>
<dbReference type="AlphaFoldDB" id="A0A9J7BMN4"/>
<keyword evidence="2" id="KW-0812">Transmembrane</keyword>
<dbReference type="GO" id="GO:0005886">
    <property type="term" value="C:plasma membrane"/>
    <property type="evidence" value="ECO:0007669"/>
    <property type="project" value="InterPro"/>
</dbReference>
<dbReference type="Pfam" id="PF02632">
    <property type="entry name" value="BioY"/>
    <property type="match status" value="1"/>
</dbReference>
<feature type="transmembrane region" description="Helical" evidence="2">
    <location>
        <begin position="167"/>
        <end position="189"/>
    </location>
</feature>
<sequence length="199" mass="20324">MNIPSRPMSANVAGASAAEWLRPAGIVLAGSLLVALCARVALPLPFTPVPLTLQPFAVLALGMLLAPRLAATTLAAYLVEGAAGLPVFAPGVAGAAGFAHLFGPTGGYLLSYPLAAFAVAALWRMSVRSFGWALISATVGNVIILGVGALWLGIFTHASAGAVFTQAVMPFLPGDALKVATAAGIGFQWNRMNKSRSQQ</sequence>
<dbReference type="PANTHER" id="PTHR34295:SF1">
    <property type="entry name" value="BIOTIN TRANSPORTER BIOY"/>
    <property type="match status" value="1"/>
</dbReference>
<dbReference type="Proteomes" id="UP001059380">
    <property type="component" value="Chromosome"/>
</dbReference>
<feature type="transmembrane region" description="Helical" evidence="2">
    <location>
        <begin position="20"/>
        <end position="44"/>
    </location>
</feature>
<dbReference type="PANTHER" id="PTHR34295">
    <property type="entry name" value="BIOTIN TRANSPORTER BIOY"/>
    <property type="match status" value="1"/>
</dbReference>
<reference evidence="3" key="1">
    <citation type="submission" date="2021-04" db="EMBL/GenBank/DDBJ databases">
        <title>Phylogenetic analysis of Acidobacteriaceae.</title>
        <authorList>
            <person name="Qiu L."/>
            <person name="Zhang Q."/>
        </authorList>
    </citation>
    <scope>NUCLEOTIDE SEQUENCE</scope>
    <source>
        <strain evidence="3">DSM 25168</strain>
    </source>
</reference>
<feature type="transmembrane region" description="Helical" evidence="2">
    <location>
        <begin position="98"/>
        <end position="123"/>
    </location>
</feature>
<organism evidence="3 4">
    <name type="scientific">Occallatibacter riparius</name>
    <dbReference type="NCBI Taxonomy" id="1002689"/>
    <lineage>
        <taxon>Bacteria</taxon>
        <taxon>Pseudomonadati</taxon>
        <taxon>Acidobacteriota</taxon>
        <taxon>Terriglobia</taxon>
        <taxon>Terriglobales</taxon>
        <taxon>Acidobacteriaceae</taxon>
        <taxon>Occallatibacter</taxon>
    </lineage>
</organism>
<evidence type="ECO:0000313" key="3">
    <source>
        <dbReference type="EMBL" id="UWZ83992.1"/>
    </source>
</evidence>
<name>A0A9J7BMN4_9BACT</name>
<comment type="similarity">
    <text evidence="1">Belongs to the BioY family.</text>
</comment>
<dbReference type="KEGG" id="orp:MOP44_25970"/>
<gene>
    <name evidence="3" type="ORF">MOP44_25970</name>
</gene>
<protein>
    <submittedName>
        <fullName evidence="3">Biotin transporter BioY</fullName>
    </submittedName>
</protein>
<keyword evidence="4" id="KW-1185">Reference proteome</keyword>
<feature type="transmembrane region" description="Helical" evidence="2">
    <location>
        <begin position="56"/>
        <end position="78"/>
    </location>
</feature>
<dbReference type="RefSeq" id="WP_260793496.1">
    <property type="nucleotide sequence ID" value="NZ_CP093313.1"/>
</dbReference>
<evidence type="ECO:0000313" key="4">
    <source>
        <dbReference type="Proteomes" id="UP001059380"/>
    </source>
</evidence>
<feature type="transmembrane region" description="Helical" evidence="2">
    <location>
        <begin position="130"/>
        <end position="155"/>
    </location>
</feature>
<evidence type="ECO:0000256" key="1">
    <source>
        <dbReference type="ARBA" id="ARBA00010692"/>
    </source>
</evidence>
<keyword evidence="2" id="KW-0472">Membrane</keyword>
<keyword evidence="2" id="KW-1133">Transmembrane helix</keyword>
<accession>A0A9J7BMN4</accession>
<dbReference type="GO" id="GO:0015225">
    <property type="term" value="F:biotin transmembrane transporter activity"/>
    <property type="evidence" value="ECO:0007669"/>
    <property type="project" value="InterPro"/>
</dbReference>